<evidence type="ECO:0000313" key="2">
    <source>
        <dbReference type="EMBL" id="PLW31777.1"/>
    </source>
</evidence>
<dbReference type="AlphaFoldDB" id="A0A2N5U1Z1"/>
<dbReference type="EMBL" id="PGCI01000260">
    <property type="protein sequence ID" value="PLW31777.1"/>
    <property type="molecule type" value="Genomic_DNA"/>
</dbReference>
<proteinExistence type="predicted"/>
<gene>
    <name evidence="2" type="ORF">PCASD_17395</name>
</gene>
<organism evidence="2 3">
    <name type="scientific">Puccinia coronata f. sp. avenae</name>
    <dbReference type="NCBI Taxonomy" id="200324"/>
    <lineage>
        <taxon>Eukaryota</taxon>
        <taxon>Fungi</taxon>
        <taxon>Dikarya</taxon>
        <taxon>Basidiomycota</taxon>
        <taxon>Pucciniomycotina</taxon>
        <taxon>Pucciniomycetes</taxon>
        <taxon>Pucciniales</taxon>
        <taxon>Pucciniaceae</taxon>
        <taxon>Puccinia</taxon>
    </lineage>
</organism>
<accession>A0A2N5U1Z1</accession>
<sequence>MGIRQPIVESQTRGRRVGTKLKEKIFETIKKKKAVVLRLITKYNDRHQDYLRNDNPKGLADCSVVLLTWDTFVSLKLDDPFWNNAAHCDSKAPWAVASDVREGIRACHMLDRTEEELDLISQELARAMSWAVEMHNMLNTLASNINNLPPNSTEVITPTQLGKLDQCTGQQVLKFELYMQLADHNEMMQSWAGDVEWLWAKTRVVGSSHPWFRIIGYLNSTLNPATFIQAQPEIEEGAEETDETLQEQEFMEAAEDGEFAEDSQVDQMLDEDGGWETDPAAE</sequence>
<dbReference type="Proteomes" id="UP000235392">
    <property type="component" value="Unassembled WGS sequence"/>
</dbReference>
<evidence type="ECO:0000256" key="1">
    <source>
        <dbReference type="SAM" id="MobiDB-lite"/>
    </source>
</evidence>
<evidence type="ECO:0000313" key="3">
    <source>
        <dbReference type="Proteomes" id="UP000235392"/>
    </source>
</evidence>
<comment type="caution">
    <text evidence="2">The sequence shown here is derived from an EMBL/GenBank/DDBJ whole genome shotgun (WGS) entry which is preliminary data.</text>
</comment>
<name>A0A2N5U1Z1_9BASI</name>
<dbReference type="PANTHER" id="PTHR33096:SF1">
    <property type="entry name" value="CXC1-LIKE CYSTEINE CLUSTER ASSOCIATED WITH KDZ TRANSPOSASES DOMAIN-CONTAINING PROTEIN"/>
    <property type="match status" value="1"/>
</dbReference>
<reference evidence="2 3" key="1">
    <citation type="submission" date="2017-11" db="EMBL/GenBank/DDBJ databases">
        <title>De novo assembly and phasing of dikaryotic genomes from two isolates of Puccinia coronata f. sp. avenae, the causal agent of oat crown rust.</title>
        <authorList>
            <person name="Miller M.E."/>
            <person name="Zhang Y."/>
            <person name="Omidvar V."/>
            <person name="Sperschneider J."/>
            <person name="Schwessinger B."/>
            <person name="Raley C."/>
            <person name="Palmer J.M."/>
            <person name="Garnica D."/>
            <person name="Upadhyaya N."/>
            <person name="Rathjen J."/>
            <person name="Taylor J.M."/>
            <person name="Park R.F."/>
            <person name="Dodds P.N."/>
            <person name="Hirsch C.D."/>
            <person name="Kianian S.F."/>
            <person name="Figueroa M."/>
        </authorList>
    </citation>
    <scope>NUCLEOTIDE SEQUENCE [LARGE SCALE GENOMIC DNA]</scope>
    <source>
        <strain evidence="2">12SD80</strain>
    </source>
</reference>
<protein>
    <submittedName>
        <fullName evidence="2">Uncharacterized protein</fullName>
    </submittedName>
</protein>
<feature type="region of interest" description="Disordered" evidence="1">
    <location>
        <begin position="254"/>
        <end position="282"/>
    </location>
</feature>
<dbReference type="PANTHER" id="PTHR33096">
    <property type="entry name" value="CXC2 DOMAIN-CONTAINING PROTEIN"/>
    <property type="match status" value="1"/>
</dbReference>